<evidence type="ECO:0000256" key="1">
    <source>
        <dbReference type="SAM" id="MobiDB-lite"/>
    </source>
</evidence>
<evidence type="ECO:0000313" key="5">
    <source>
        <dbReference type="EMBL" id="HGS04537.1"/>
    </source>
</evidence>
<proteinExistence type="predicted"/>
<gene>
    <name evidence="5" type="ORF">ENT08_02170</name>
</gene>
<protein>
    <submittedName>
        <fullName evidence="5">VWA domain-containing protein</fullName>
    </submittedName>
</protein>
<feature type="compositionally biased region" description="Pro residues" evidence="1">
    <location>
        <begin position="284"/>
        <end position="312"/>
    </location>
</feature>
<dbReference type="InterPro" id="IPR036465">
    <property type="entry name" value="vWFA_dom_sf"/>
</dbReference>
<evidence type="ECO:0000256" key="2">
    <source>
        <dbReference type="SAM" id="Phobius"/>
    </source>
</evidence>
<keyword evidence="2" id="KW-0472">Membrane</keyword>
<dbReference type="InterPro" id="IPR002035">
    <property type="entry name" value="VWF_A"/>
</dbReference>
<feature type="region of interest" description="Disordered" evidence="1">
    <location>
        <begin position="277"/>
        <end position="319"/>
    </location>
</feature>
<sequence length="319" mass="35335">MLKTFASRCIAWLAAALALMLLSLDVHAAPQPINKVVVMVDTSGSYKGRQMEAIQKASQLLDAMSQSKIHRWEKGVDQIFIVSLDAMPEVIWQGLRRELKTLDRNEWIARFKARTDYSKCTDIGAGFVLAANLLEGDSKYVKKYLFAFTDLVDEPPMDSIWKCKKPRRPSLPPETFPWENLQDVSVSVFWAPPDQKLAWARIAKEKGVATFAIHTTSESAQVKLAPPPKARVTFTEEEVQANRARYAGIAGSVATWGLYVVLGFVFLAVIIGLAGRRRGNGPPSRRPGPGMVPPLRRPLPGSPPQGARPPQTPGRSQQH</sequence>
<dbReference type="SUPFAM" id="SSF53300">
    <property type="entry name" value="vWA-like"/>
    <property type="match status" value="1"/>
</dbReference>
<feature type="signal peptide" evidence="3">
    <location>
        <begin position="1"/>
        <end position="28"/>
    </location>
</feature>
<feature type="domain" description="VWFA" evidence="4">
    <location>
        <begin position="36"/>
        <end position="150"/>
    </location>
</feature>
<keyword evidence="3" id="KW-0732">Signal</keyword>
<evidence type="ECO:0000256" key="3">
    <source>
        <dbReference type="SAM" id="SignalP"/>
    </source>
</evidence>
<reference evidence="5" key="1">
    <citation type="journal article" date="2020" name="mSystems">
        <title>Genome- and Community-Level Interaction Insights into Carbon Utilization and Element Cycling Functions of Hydrothermarchaeota in Hydrothermal Sediment.</title>
        <authorList>
            <person name="Zhou Z."/>
            <person name="Liu Y."/>
            <person name="Xu W."/>
            <person name="Pan J."/>
            <person name="Luo Z.H."/>
            <person name="Li M."/>
        </authorList>
    </citation>
    <scope>NUCLEOTIDE SEQUENCE [LARGE SCALE GENOMIC DNA]</scope>
    <source>
        <strain evidence="5">SpSt-548</strain>
    </source>
</reference>
<keyword evidence="2" id="KW-0812">Transmembrane</keyword>
<keyword evidence="2" id="KW-1133">Transmembrane helix</keyword>
<dbReference type="Pfam" id="PF13519">
    <property type="entry name" value="VWA_2"/>
    <property type="match status" value="1"/>
</dbReference>
<feature type="chain" id="PRO_5030666746" evidence="3">
    <location>
        <begin position="29"/>
        <end position="319"/>
    </location>
</feature>
<comment type="caution">
    <text evidence="5">The sequence shown here is derived from an EMBL/GenBank/DDBJ whole genome shotgun (WGS) entry which is preliminary data.</text>
</comment>
<dbReference type="Gene3D" id="3.40.50.410">
    <property type="entry name" value="von Willebrand factor, type A domain"/>
    <property type="match status" value="1"/>
</dbReference>
<dbReference type="AlphaFoldDB" id="A0A7V4G718"/>
<dbReference type="CDD" id="cd00198">
    <property type="entry name" value="vWFA"/>
    <property type="match status" value="1"/>
</dbReference>
<organism evidence="5">
    <name type="scientific">Desulfobacca acetoxidans</name>
    <dbReference type="NCBI Taxonomy" id="60893"/>
    <lineage>
        <taxon>Bacteria</taxon>
        <taxon>Pseudomonadati</taxon>
        <taxon>Thermodesulfobacteriota</taxon>
        <taxon>Desulfobaccia</taxon>
        <taxon>Desulfobaccales</taxon>
        <taxon>Desulfobaccaceae</taxon>
        <taxon>Desulfobacca</taxon>
    </lineage>
</organism>
<dbReference type="EMBL" id="DSXI01000124">
    <property type="protein sequence ID" value="HGS04537.1"/>
    <property type="molecule type" value="Genomic_DNA"/>
</dbReference>
<evidence type="ECO:0000259" key="4">
    <source>
        <dbReference type="Pfam" id="PF13519"/>
    </source>
</evidence>
<accession>A0A7V4G718</accession>
<name>A0A7V4G718_9BACT</name>
<feature type="transmembrane region" description="Helical" evidence="2">
    <location>
        <begin position="256"/>
        <end position="275"/>
    </location>
</feature>